<evidence type="ECO:0000256" key="5">
    <source>
        <dbReference type="ARBA" id="ARBA00022683"/>
    </source>
</evidence>
<dbReference type="CDD" id="cd00211">
    <property type="entry name" value="PTS_IIA_fru"/>
    <property type="match status" value="1"/>
</dbReference>
<evidence type="ECO:0000313" key="8">
    <source>
        <dbReference type="Proteomes" id="UP000245166"/>
    </source>
</evidence>
<dbReference type="PANTHER" id="PTHR47738">
    <property type="entry name" value="PTS SYSTEM FRUCTOSE-LIKE EIIA COMPONENT-RELATED"/>
    <property type="match status" value="1"/>
</dbReference>
<keyword evidence="3" id="KW-0762">Sugar transport</keyword>
<protein>
    <submittedName>
        <fullName evidence="7">PTS fructose transporter subunit IIA</fullName>
    </submittedName>
</protein>
<dbReference type="Pfam" id="PF00359">
    <property type="entry name" value="PTS_EIIA_2"/>
    <property type="match status" value="1"/>
</dbReference>
<dbReference type="Gene3D" id="3.40.930.10">
    <property type="entry name" value="Mannitol-specific EII, Chain A"/>
    <property type="match status" value="1"/>
</dbReference>
<evidence type="ECO:0000256" key="3">
    <source>
        <dbReference type="ARBA" id="ARBA00022597"/>
    </source>
</evidence>
<dbReference type="GO" id="GO:0009401">
    <property type="term" value="P:phosphoenolpyruvate-dependent sugar phosphotransferase system"/>
    <property type="evidence" value="ECO:0007669"/>
    <property type="project" value="UniProtKB-KW"/>
</dbReference>
<dbReference type="Proteomes" id="UP000245166">
    <property type="component" value="Unassembled WGS sequence"/>
</dbReference>
<proteinExistence type="predicted"/>
<dbReference type="AlphaFoldDB" id="A0A2U1ZTW3"/>
<dbReference type="SUPFAM" id="SSF55804">
    <property type="entry name" value="Phoshotransferase/anion transport protein"/>
    <property type="match status" value="1"/>
</dbReference>
<keyword evidence="5" id="KW-0598">Phosphotransferase system</keyword>
<accession>A0A2U1ZTW3</accession>
<keyword evidence="8" id="KW-1185">Reference proteome</keyword>
<dbReference type="RefSeq" id="WP_109228793.1">
    <property type="nucleotide sequence ID" value="NZ_PYHR01000002.1"/>
</dbReference>
<dbReference type="InterPro" id="IPR051541">
    <property type="entry name" value="PTS_SugarTrans_NitroReg"/>
</dbReference>
<keyword evidence="4" id="KW-0808">Transferase</keyword>
<dbReference type="EMBL" id="PYHR01000002">
    <property type="protein sequence ID" value="PWD50411.1"/>
    <property type="molecule type" value="Genomic_DNA"/>
</dbReference>
<dbReference type="PROSITE" id="PS51094">
    <property type="entry name" value="PTS_EIIA_TYPE_2"/>
    <property type="match status" value="1"/>
</dbReference>
<evidence type="ECO:0000256" key="1">
    <source>
        <dbReference type="ARBA" id="ARBA00022448"/>
    </source>
</evidence>
<feature type="domain" description="PTS EIIA type-2" evidence="6">
    <location>
        <begin position="4"/>
        <end position="147"/>
    </location>
</feature>
<evidence type="ECO:0000256" key="4">
    <source>
        <dbReference type="ARBA" id="ARBA00022679"/>
    </source>
</evidence>
<dbReference type="GO" id="GO:0016020">
    <property type="term" value="C:membrane"/>
    <property type="evidence" value="ECO:0007669"/>
    <property type="project" value="InterPro"/>
</dbReference>
<evidence type="ECO:0000259" key="6">
    <source>
        <dbReference type="PROSITE" id="PS51094"/>
    </source>
</evidence>
<dbReference type="GO" id="GO:0008982">
    <property type="term" value="F:protein-N(PI)-phosphohistidine-sugar phosphotransferase activity"/>
    <property type="evidence" value="ECO:0007669"/>
    <property type="project" value="InterPro"/>
</dbReference>
<dbReference type="OrthoDB" id="9782569at2"/>
<dbReference type="NCBIfam" id="TIGR00848">
    <property type="entry name" value="fruA"/>
    <property type="match status" value="1"/>
</dbReference>
<dbReference type="PANTHER" id="PTHR47738:SF2">
    <property type="entry name" value="PTS SYSTEM FRUCTOSE-LIKE EIIA COMPONENT"/>
    <property type="match status" value="1"/>
</dbReference>
<reference evidence="7 8" key="1">
    <citation type="submission" date="2018-03" db="EMBL/GenBank/DDBJ databases">
        <title>Genome assembly of novel Miniimonas species PCH200.</title>
        <authorList>
            <person name="Thakur V."/>
            <person name="Kumar V."/>
            <person name="Singh D."/>
        </authorList>
    </citation>
    <scope>NUCLEOTIDE SEQUENCE [LARGE SCALE GENOMIC DNA]</scope>
    <source>
        <strain evidence="7 8">PCH200</strain>
    </source>
</reference>
<gene>
    <name evidence="7" type="ORF">C8046_06870</name>
</gene>
<sequence>MSDQLITADLVAVNAAVADKGEVIDLLAQRLAAAGRVTDAAAFAADVRAREAVTATGMPGAIGLPHAKSAAVLTPSLAVATVPAGVDFEGPDGPATLVFLIAAPAEGADEHLKILAKLARKLVSPTFTGAVRDAADAEQVAAVVTEAVS</sequence>
<evidence type="ECO:0000256" key="2">
    <source>
        <dbReference type="ARBA" id="ARBA00022553"/>
    </source>
</evidence>
<dbReference type="InterPro" id="IPR002178">
    <property type="entry name" value="PTS_EIIA_type-2_dom"/>
</dbReference>
<organism evidence="7 8">
    <name type="scientific">Serinibacter arcticus</name>
    <dbReference type="NCBI Taxonomy" id="1655435"/>
    <lineage>
        <taxon>Bacteria</taxon>
        <taxon>Bacillati</taxon>
        <taxon>Actinomycetota</taxon>
        <taxon>Actinomycetes</taxon>
        <taxon>Micrococcales</taxon>
        <taxon>Beutenbergiaceae</taxon>
        <taxon>Serinibacter</taxon>
    </lineage>
</organism>
<comment type="caution">
    <text evidence="7">The sequence shown here is derived from an EMBL/GenBank/DDBJ whole genome shotgun (WGS) entry which is preliminary data.</text>
</comment>
<evidence type="ECO:0000313" key="7">
    <source>
        <dbReference type="EMBL" id="PWD50411.1"/>
    </source>
</evidence>
<dbReference type="InterPro" id="IPR016152">
    <property type="entry name" value="PTrfase/Anion_transptr"/>
</dbReference>
<dbReference type="InterPro" id="IPR004715">
    <property type="entry name" value="PTS_IIA_fruc"/>
</dbReference>
<keyword evidence="2" id="KW-0597">Phosphoprotein</keyword>
<keyword evidence="1" id="KW-0813">Transport</keyword>
<name>A0A2U1ZTW3_9MICO</name>